<sequence>MGVGWLKAKLGSKLGELQTCKAARFMVAGSSTTRTLSSAPSRSLAFKAFFIYAKGLLVTGALLHLLKEPHECLVVHEQGMSKR</sequence>
<accession>A0A5N5G9A5</accession>
<name>A0A5N5G9A5_9ROSA</name>
<evidence type="ECO:0000313" key="2">
    <source>
        <dbReference type="Proteomes" id="UP000327157"/>
    </source>
</evidence>
<organism evidence="1 2">
    <name type="scientific">Pyrus ussuriensis x Pyrus communis</name>
    <dbReference type="NCBI Taxonomy" id="2448454"/>
    <lineage>
        <taxon>Eukaryota</taxon>
        <taxon>Viridiplantae</taxon>
        <taxon>Streptophyta</taxon>
        <taxon>Embryophyta</taxon>
        <taxon>Tracheophyta</taxon>
        <taxon>Spermatophyta</taxon>
        <taxon>Magnoliopsida</taxon>
        <taxon>eudicotyledons</taxon>
        <taxon>Gunneridae</taxon>
        <taxon>Pentapetalae</taxon>
        <taxon>rosids</taxon>
        <taxon>fabids</taxon>
        <taxon>Rosales</taxon>
        <taxon>Rosaceae</taxon>
        <taxon>Amygdaloideae</taxon>
        <taxon>Maleae</taxon>
        <taxon>Pyrus</taxon>
    </lineage>
</organism>
<keyword evidence="2" id="KW-1185">Reference proteome</keyword>
<dbReference type="EMBL" id="SMOL01000480">
    <property type="protein sequence ID" value="KAB2612035.1"/>
    <property type="molecule type" value="Genomic_DNA"/>
</dbReference>
<protein>
    <submittedName>
        <fullName evidence="1">Uncharacterized protein</fullName>
    </submittedName>
</protein>
<proteinExistence type="predicted"/>
<gene>
    <name evidence="1" type="ORF">D8674_041146</name>
</gene>
<comment type="caution">
    <text evidence="1">The sequence shown here is derived from an EMBL/GenBank/DDBJ whole genome shotgun (WGS) entry which is preliminary data.</text>
</comment>
<reference evidence="1 2" key="2">
    <citation type="submission" date="2019-11" db="EMBL/GenBank/DDBJ databases">
        <title>A de novo genome assembly of a pear dwarfing rootstock.</title>
        <authorList>
            <person name="Wang F."/>
            <person name="Wang J."/>
            <person name="Li S."/>
            <person name="Zhang Y."/>
            <person name="Fang M."/>
            <person name="Ma L."/>
            <person name="Zhao Y."/>
            <person name="Jiang S."/>
        </authorList>
    </citation>
    <scope>NUCLEOTIDE SEQUENCE [LARGE SCALE GENOMIC DNA]</scope>
    <source>
        <strain evidence="1">S2</strain>
        <tissue evidence="1">Leaf</tissue>
    </source>
</reference>
<evidence type="ECO:0000313" key="1">
    <source>
        <dbReference type="EMBL" id="KAB2612035.1"/>
    </source>
</evidence>
<dbReference type="AlphaFoldDB" id="A0A5N5G9A5"/>
<dbReference type="Proteomes" id="UP000327157">
    <property type="component" value="Unassembled WGS sequence"/>
</dbReference>
<reference evidence="1 2" key="1">
    <citation type="submission" date="2019-09" db="EMBL/GenBank/DDBJ databases">
        <authorList>
            <person name="Ou C."/>
        </authorList>
    </citation>
    <scope>NUCLEOTIDE SEQUENCE [LARGE SCALE GENOMIC DNA]</scope>
    <source>
        <strain evidence="1">S2</strain>
        <tissue evidence="1">Leaf</tissue>
    </source>
</reference>